<proteinExistence type="predicted"/>
<dbReference type="AlphaFoldDB" id="A0A9W9EJL0"/>
<keyword evidence="1" id="KW-0732">Signal</keyword>
<gene>
    <name evidence="2" type="ORF">N7532_011914</name>
</gene>
<dbReference type="Proteomes" id="UP001149074">
    <property type="component" value="Unassembled WGS sequence"/>
</dbReference>
<evidence type="ECO:0000256" key="1">
    <source>
        <dbReference type="SAM" id="SignalP"/>
    </source>
</evidence>
<dbReference type="GeneID" id="81363384"/>
<protein>
    <submittedName>
        <fullName evidence="2">Uncharacterized protein</fullName>
    </submittedName>
</protein>
<name>A0A9W9EJL0_9EURO</name>
<feature type="signal peptide" evidence="1">
    <location>
        <begin position="1"/>
        <end position="20"/>
    </location>
</feature>
<dbReference type="RefSeq" id="XP_056469393.1">
    <property type="nucleotide sequence ID" value="XM_056624405.1"/>
</dbReference>
<feature type="chain" id="PRO_5040875261" evidence="1">
    <location>
        <begin position="21"/>
        <end position="90"/>
    </location>
</feature>
<dbReference type="OrthoDB" id="4369447at2759"/>
<comment type="caution">
    <text evidence="2">The sequence shown here is derived from an EMBL/GenBank/DDBJ whole genome shotgun (WGS) entry which is preliminary data.</text>
</comment>
<sequence length="90" mass="8849">MQLSNLMFALVAVGASLGLAAPSPEKGSTETTQWTCPNGWSVCGECNGTSCKIAASNWDCEVGSCVGDGGGDGAICGNHPGGKIICPGSG</sequence>
<evidence type="ECO:0000313" key="2">
    <source>
        <dbReference type="EMBL" id="KAJ5082871.1"/>
    </source>
</evidence>
<accession>A0A9W9EJL0</accession>
<reference evidence="2" key="2">
    <citation type="journal article" date="2023" name="IMA Fungus">
        <title>Comparative genomic study of the Penicillium genus elucidates a diverse pangenome and 15 lateral gene transfer events.</title>
        <authorList>
            <person name="Petersen C."/>
            <person name="Sorensen T."/>
            <person name="Nielsen M.R."/>
            <person name="Sondergaard T.E."/>
            <person name="Sorensen J.L."/>
            <person name="Fitzpatrick D.A."/>
            <person name="Frisvad J.C."/>
            <person name="Nielsen K.L."/>
        </authorList>
    </citation>
    <scope>NUCLEOTIDE SEQUENCE</scope>
    <source>
        <strain evidence="2">IBT 30761</strain>
    </source>
</reference>
<dbReference type="EMBL" id="JAPQKI010000011">
    <property type="protein sequence ID" value="KAJ5082871.1"/>
    <property type="molecule type" value="Genomic_DNA"/>
</dbReference>
<keyword evidence="3" id="KW-1185">Reference proteome</keyword>
<organism evidence="2 3">
    <name type="scientific">Penicillium argentinense</name>
    <dbReference type="NCBI Taxonomy" id="1131581"/>
    <lineage>
        <taxon>Eukaryota</taxon>
        <taxon>Fungi</taxon>
        <taxon>Dikarya</taxon>
        <taxon>Ascomycota</taxon>
        <taxon>Pezizomycotina</taxon>
        <taxon>Eurotiomycetes</taxon>
        <taxon>Eurotiomycetidae</taxon>
        <taxon>Eurotiales</taxon>
        <taxon>Aspergillaceae</taxon>
        <taxon>Penicillium</taxon>
    </lineage>
</organism>
<evidence type="ECO:0000313" key="3">
    <source>
        <dbReference type="Proteomes" id="UP001149074"/>
    </source>
</evidence>
<reference evidence="2" key="1">
    <citation type="submission" date="2022-11" db="EMBL/GenBank/DDBJ databases">
        <authorList>
            <person name="Petersen C."/>
        </authorList>
    </citation>
    <scope>NUCLEOTIDE SEQUENCE</scope>
    <source>
        <strain evidence="2">IBT 30761</strain>
    </source>
</reference>